<comment type="caution">
    <text evidence="1">The sequence shown here is derived from an EMBL/GenBank/DDBJ whole genome shotgun (WGS) entry which is preliminary data.</text>
</comment>
<dbReference type="Pfam" id="PF00543">
    <property type="entry name" value="P-II"/>
    <property type="match status" value="1"/>
</dbReference>
<organism evidence="1">
    <name type="scientific">Caldithrix abyssi</name>
    <dbReference type="NCBI Taxonomy" id="187145"/>
    <lineage>
        <taxon>Bacteria</taxon>
        <taxon>Pseudomonadati</taxon>
        <taxon>Calditrichota</taxon>
        <taxon>Calditrichia</taxon>
        <taxon>Calditrichales</taxon>
        <taxon>Calditrichaceae</taxon>
        <taxon>Caldithrix</taxon>
    </lineage>
</organism>
<dbReference type="InterPro" id="IPR015867">
    <property type="entry name" value="N-reg_PII/ATP_PRibTrfase_C"/>
</dbReference>
<reference evidence="1" key="1">
    <citation type="journal article" date="2020" name="mSystems">
        <title>Genome- and Community-Level Interaction Insights into Carbon Utilization and Element Cycling Functions of Hydrothermarchaeota in Hydrothermal Sediment.</title>
        <authorList>
            <person name="Zhou Z."/>
            <person name="Liu Y."/>
            <person name="Xu W."/>
            <person name="Pan J."/>
            <person name="Luo Z.H."/>
            <person name="Li M."/>
        </authorList>
    </citation>
    <scope>NUCLEOTIDE SEQUENCE [LARGE SCALE GENOMIC DNA]</scope>
    <source>
        <strain evidence="1">HyVt-76</strain>
    </source>
</reference>
<dbReference type="InterPro" id="IPR002187">
    <property type="entry name" value="N-reg_PII"/>
</dbReference>
<dbReference type="SUPFAM" id="SSF54913">
    <property type="entry name" value="GlnB-like"/>
    <property type="match status" value="1"/>
</dbReference>
<dbReference type="SMART" id="SM00938">
    <property type="entry name" value="P-II"/>
    <property type="match status" value="1"/>
</dbReference>
<dbReference type="GO" id="GO:0006808">
    <property type="term" value="P:regulation of nitrogen utilization"/>
    <property type="evidence" value="ECO:0007669"/>
    <property type="project" value="InterPro"/>
</dbReference>
<name>A0A7V5H2T7_CALAY</name>
<evidence type="ECO:0000313" key="1">
    <source>
        <dbReference type="EMBL" id="HHE54811.1"/>
    </source>
</evidence>
<dbReference type="PROSITE" id="PS51343">
    <property type="entry name" value="PII_GLNB_DOM"/>
    <property type="match status" value="1"/>
</dbReference>
<dbReference type="Gene3D" id="3.30.70.120">
    <property type="match status" value="1"/>
</dbReference>
<dbReference type="PRINTS" id="PR00340">
    <property type="entry name" value="PIIGLNB"/>
</dbReference>
<accession>A0A7V5H2T7</accession>
<dbReference type="PANTHER" id="PTHR30115">
    <property type="entry name" value="NITROGEN REGULATORY PROTEIN P-II"/>
    <property type="match status" value="1"/>
</dbReference>
<proteinExistence type="predicted"/>
<dbReference type="AlphaFoldDB" id="A0A7V5H2T7"/>
<sequence length="113" mass="12363">MKEVKAFIRSAKAEDVMEALNQLGVADITLIDVMGVGSHLIDPQIAQYSVEIVRKFSQVVKIEVVCRAIDADKVVETIRNAAFTGMPGDGMIYVMPVEKAVKIRTGKENQDAV</sequence>
<protein>
    <submittedName>
        <fullName evidence="1">P-II family nitrogen regulator</fullName>
    </submittedName>
</protein>
<dbReference type="GO" id="GO:0005524">
    <property type="term" value="F:ATP binding"/>
    <property type="evidence" value="ECO:0007669"/>
    <property type="project" value="TreeGrafter"/>
</dbReference>
<dbReference type="PANTHER" id="PTHR30115:SF11">
    <property type="entry name" value="NITROGEN REGULATORY PROTEIN P-II HOMOLOG"/>
    <property type="match status" value="1"/>
</dbReference>
<dbReference type="EMBL" id="DRTD01000247">
    <property type="protein sequence ID" value="HHE54811.1"/>
    <property type="molecule type" value="Genomic_DNA"/>
</dbReference>
<dbReference type="InterPro" id="IPR011322">
    <property type="entry name" value="N-reg_PII-like_a/b"/>
</dbReference>
<dbReference type="GO" id="GO:0030234">
    <property type="term" value="F:enzyme regulator activity"/>
    <property type="evidence" value="ECO:0007669"/>
    <property type="project" value="InterPro"/>
</dbReference>
<gene>
    <name evidence="1" type="ORF">ENL21_03445</name>
</gene>
<dbReference type="GO" id="GO:0005829">
    <property type="term" value="C:cytosol"/>
    <property type="evidence" value="ECO:0007669"/>
    <property type="project" value="TreeGrafter"/>
</dbReference>
<dbReference type="Proteomes" id="UP000886111">
    <property type="component" value="Unassembled WGS sequence"/>
</dbReference>